<evidence type="ECO:0000256" key="4">
    <source>
        <dbReference type="ARBA" id="ARBA00022692"/>
    </source>
</evidence>
<evidence type="ECO:0000256" key="7">
    <source>
        <dbReference type="RuleBase" id="RU366058"/>
    </source>
</evidence>
<keyword evidence="5 7" id="KW-1133">Transmembrane helix</keyword>
<dbReference type="PANTHER" id="PTHR12677:SF59">
    <property type="entry name" value="GOLGI APPARATUS MEMBRANE PROTEIN TVP38-RELATED"/>
    <property type="match status" value="1"/>
</dbReference>
<comment type="caution">
    <text evidence="10">The sequence shown here is derived from an EMBL/GenBank/DDBJ whole genome shotgun (WGS) entry which is preliminary data.</text>
</comment>
<dbReference type="InterPro" id="IPR015414">
    <property type="entry name" value="TMEM64"/>
</dbReference>
<evidence type="ECO:0000256" key="1">
    <source>
        <dbReference type="ARBA" id="ARBA00004651"/>
    </source>
</evidence>
<keyword evidence="6 7" id="KW-0472">Membrane</keyword>
<dbReference type="InterPro" id="IPR032816">
    <property type="entry name" value="VTT_dom"/>
</dbReference>
<dbReference type="EMBL" id="ACUX02000008">
    <property type="protein sequence ID" value="EEZ61013.1"/>
    <property type="molecule type" value="Genomic_DNA"/>
</dbReference>
<feature type="compositionally biased region" description="Acidic residues" evidence="8">
    <location>
        <begin position="270"/>
        <end position="279"/>
    </location>
</feature>
<dbReference type="Pfam" id="PF09335">
    <property type="entry name" value="VTT_dom"/>
    <property type="match status" value="1"/>
</dbReference>
<protein>
    <recommendedName>
        <fullName evidence="7">TVP38/TMEM64 family membrane protein</fullName>
    </recommendedName>
</protein>
<feature type="transmembrane region" description="Helical" evidence="7">
    <location>
        <begin position="223"/>
        <end position="241"/>
    </location>
</feature>
<feature type="transmembrane region" description="Helical" evidence="7">
    <location>
        <begin position="164"/>
        <end position="184"/>
    </location>
</feature>
<comment type="similarity">
    <text evidence="2 7">Belongs to the TVP38/TMEM64 family.</text>
</comment>
<evidence type="ECO:0000256" key="5">
    <source>
        <dbReference type="ARBA" id="ARBA00022989"/>
    </source>
</evidence>
<feature type="region of interest" description="Disordered" evidence="8">
    <location>
        <begin position="255"/>
        <end position="279"/>
    </location>
</feature>
<reference evidence="10" key="1">
    <citation type="submission" date="2009-10" db="EMBL/GenBank/DDBJ databases">
        <authorList>
            <person name="Weinstock G."/>
            <person name="Sodergren E."/>
            <person name="Clifton S."/>
            <person name="Fulton L."/>
            <person name="Fulton B."/>
            <person name="Courtney L."/>
            <person name="Fronick C."/>
            <person name="Harrison M."/>
            <person name="Strong C."/>
            <person name="Farmer C."/>
            <person name="Delahaunty K."/>
            <person name="Markovic C."/>
            <person name="Hall O."/>
            <person name="Minx P."/>
            <person name="Tomlinson C."/>
            <person name="Mitreva M."/>
            <person name="Nelson J."/>
            <person name="Hou S."/>
            <person name="Wollam A."/>
            <person name="Pepin K.H."/>
            <person name="Johnson M."/>
            <person name="Bhonagiri V."/>
            <person name="Nash W.E."/>
            <person name="Warren W."/>
            <person name="Chinwalla A."/>
            <person name="Mardis E.R."/>
            <person name="Wilson R.K."/>
        </authorList>
    </citation>
    <scope>NUCLEOTIDE SEQUENCE [LARGE SCALE GENOMIC DNA]</scope>
    <source>
        <strain evidence="10">ATCC 700122</strain>
    </source>
</reference>
<dbReference type="STRING" id="649764.HMPREF0762_01389"/>
<dbReference type="Proteomes" id="UP000006001">
    <property type="component" value="Unassembled WGS sequence"/>
</dbReference>
<name>D0WHS0_SLAES</name>
<evidence type="ECO:0000256" key="6">
    <source>
        <dbReference type="ARBA" id="ARBA00023136"/>
    </source>
</evidence>
<evidence type="ECO:0000256" key="8">
    <source>
        <dbReference type="SAM" id="MobiDB-lite"/>
    </source>
</evidence>
<feature type="transmembrane region" description="Helical" evidence="7">
    <location>
        <begin position="108"/>
        <end position="133"/>
    </location>
</feature>
<feature type="transmembrane region" description="Helical" evidence="7">
    <location>
        <begin position="32"/>
        <end position="57"/>
    </location>
</feature>
<keyword evidence="4 7" id="KW-0812">Transmembrane</keyword>
<evidence type="ECO:0000256" key="3">
    <source>
        <dbReference type="ARBA" id="ARBA00022475"/>
    </source>
</evidence>
<evidence type="ECO:0000313" key="11">
    <source>
        <dbReference type="Proteomes" id="UP000006001"/>
    </source>
</evidence>
<evidence type="ECO:0000313" key="10">
    <source>
        <dbReference type="EMBL" id="EEZ61013.1"/>
    </source>
</evidence>
<dbReference type="PANTHER" id="PTHR12677">
    <property type="entry name" value="GOLGI APPARATUS MEMBRANE PROTEIN TVP38-RELATED"/>
    <property type="match status" value="1"/>
</dbReference>
<dbReference type="GeneID" id="85007882"/>
<keyword evidence="11" id="KW-1185">Reference proteome</keyword>
<feature type="transmembrane region" description="Helical" evidence="7">
    <location>
        <begin position="77"/>
        <end position="96"/>
    </location>
</feature>
<evidence type="ECO:0000259" key="9">
    <source>
        <dbReference type="Pfam" id="PF09335"/>
    </source>
</evidence>
<dbReference type="HOGENOM" id="CLU_038944_5_0_11"/>
<feature type="domain" description="VTT" evidence="9">
    <location>
        <begin position="96"/>
        <end position="211"/>
    </location>
</feature>
<dbReference type="AlphaFoldDB" id="D0WHS0"/>
<keyword evidence="3 7" id="KW-1003">Cell membrane</keyword>
<dbReference type="OrthoDB" id="3173541at2"/>
<accession>D0WHS0</accession>
<evidence type="ECO:0000256" key="2">
    <source>
        <dbReference type="ARBA" id="ARBA00008640"/>
    </source>
</evidence>
<organism evidence="10 11">
    <name type="scientific">Slackia exigua (strain ATCC 700122 / DSM 15923 / CIP 105133 / JCM 11022 / KCTC 5966 / S-7)</name>
    <dbReference type="NCBI Taxonomy" id="649764"/>
    <lineage>
        <taxon>Bacteria</taxon>
        <taxon>Bacillati</taxon>
        <taxon>Actinomycetota</taxon>
        <taxon>Coriobacteriia</taxon>
        <taxon>Eggerthellales</taxon>
        <taxon>Eggerthellaceae</taxon>
        <taxon>Slackia</taxon>
    </lineage>
</organism>
<dbReference type="eggNOG" id="COG0398">
    <property type="taxonomic scope" value="Bacteria"/>
</dbReference>
<dbReference type="GO" id="GO:0005886">
    <property type="term" value="C:plasma membrane"/>
    <property type="evidence" value="ECO:0007669"/>
    <property type="project" value="UniProtKB-SubCell"/>
</dbReference>
<comment type="subcellular location">
    <subcellularLocation>
        <location evidence="1 7">Cell membrane</location>
        <topology evidence="1 7">Multi-pass membrane protein</topology>
    </subcellularLocation>
</comment>
<dbReference type="RefSeq" id="WP_006362640.1">
    <property type="nucleotide sequence ID" value="NZ_GG700630.1"/>
</dbReference>
<feature type="transmembrane region" description="Helical" evidence="7">
    <location>
        <begin position="196"/>
        <end position="217"/>
    </location>
</feature>
<gene>
    <name evidence="10" type="ORF">HMPREF0762_01389</name>
</gene>
<proteinExistence type="inferred from homology"/>
<sequence>MTVSDTRKKVAERLEAPVSERPRLARLTKADLIKLIGFGIFIAIIVAATVALTPLFAGMGTESGREELIAKIKGAGPLGVLMLLGLQLLQVIVAIIPGEVVQLVAGAMYGVAGGAAIILIGCVISSAILFAVVHRLGAPFVRDMIPEKWLDKVTDFEQSEKLDVMVFVLFLIPGMPKDVLTYLVPLTDMPMRKFVIISNVARVPGVLMSMLAADGLLNGDFKAVVIIAVAVGAIAAVGIIFREKIMGAFKSRKASGRSRSKHGKVLDGTSSEDGENFDR</sequence>